<dbReference type="InterPro" id="IPR010057">
    <property type="entry name" value="Transcription_activator_Rgg_C"/>
</dbReference>
<dbReference type="SUPFAM" id="SSF47413">
    <property type="entry name" value="lambda repressor-like DNA-binding domains"/>
    <property type="match status" value="1"/>
</dbReference>
<dbReference type="GO" id="GO:0003677">
    <property type="term" value="F:DNA binding"/>
    <property type="evidence" value="ECO:0007669"/>
    <property type="project" value="InterPro"/>
</dbReference>
<dbReference type="InterPro" id="IPR010982">
    <property type="entry name" value="Lambda_DNA-bd_dom_sf"/>
</dbReference>
<dbReference type="SMART" id="SM00530">
    <property type="entry name" value="HTH_XRE"/>
    <property type="match status" value="1"/>
</dbReference>
<accession>A0A829BEY0</accession>
<evidence type="ECO:0000259" key="1">
    <source>
        <dbReference type="PROSITE" id="PS50943"/>
    </source>
</evidence>
<dbReference type="PANTHER" id="PTHR37038:SF12">
    <property type="entry name" value="TRANSCRIPTIONAL REGULATOR"/>
    <property type="match status" value="1"/>
</dbReference>
<dbReference type="CDD" id="cd00093">
    <property type="entry name" value="HTH_XRE"/>
    <property type="match status" value="1"/>
</dbReference>
<dbReference type="Gene3D" id="1.10.260.40">
    <property type="entry name" value="lambda repressor-like DNA-binding domains"/>
    <property type="match status" value="1"/>
</dbReference>
<name>A0A829BEY0_STRMG</name>
<evidence type="ECO:0000313" key="2">
    <source>
        <dbReference type="EMBL" id="EMC21572.1"/>
    </source>
</evidence>
<dbReference type="Pfam" id="PF21259">
    <property type="entry name" value="Rgg_C"/>
    <property type="match status" value="1"/>
</dbReference>
<organism evidence="2 3">
    <name type="scientific">Streptococcus mutans SM6</name>
    <dbReference type="NCBI Taxonomy" id="857119"/>
    <lineage>
        <taxon>Bacteria</taxon>
        <taxon>Bacillati</taxon>
        <taxon>Bacillota</taxon>
        <taxon>Bacilli</taxon>
        <taxon>Lactobacillales</taxon>
        <taxon>Streptococcaceae</taxon>
        <taxon>Streptococcus</taxon>
    </lineage>
</organism>
<feature type="domain" description="HTH cro/C1-type" evidence="1">
    <location>
        <begin position="8"/>
        <end position="61"/>
    </location>
</feature>
<dbReference type="InterPro" id="IPR053163">
    <property type="entry name" value="HTH-type_regulator_Rgg"/>
</dbReference>
<dbReference type="EMBL" id="AHSR01000056">
    <property type="protein sequence ID" value="EMC21572.1"/>
    <property type="molecule type" value="Genomic_DNA"/>
</dbReference>
<reference evidence="2 3" key="1">
    <citation type="journal article" date="2013" name="Mol. Biol. Evol.">
        <title>Evolutionary and population genomics of the cavity causing bacteria Streptococcus mutans.</title>
        <authorList>
            <person name="Cornejo O.E."/>
            <person name="Lefebure T."/>
            <person name="Pavinski Bitar P.D."/>
            <person name="Lang P."/>
            <person name="Richards V.P."/>
            <person name="Eilertson K."/>
            <person name="Do T."/>
            <person name="Beighton D."/>
            <person name="Zeng L."/>
            <person name="Ahn S.J."/>
            <person name="Burne R.A."/>
            <person name="Siepel A."/>
            <person name="Bustamante C.D."/>
            <person name="Stanhope M.J."/>
        </authorList>
    </citation>
    <scope>NUCLEOTIDE SEQUENCE [LARGE SCALE GENOMIC DNA]</scope>
    <source>
        <strain evidence="2 3">SM6</strain>
    </source>
</reference>
<proteinExistence type="predicted"/>
<gene>
    <name evidence="2" type="ORF">SMU82_09417</name>
</gene>
<comment type="caution">
    <text evidence="2">The sequence shown here is derived from an EMBL/GenBank/DDBJ whole genome shotgun (WGS) entry which is preliminary data.</text>
</comment>
<dbReference type="PROSITE" id="PS50943">
    <property type="entry name" value="HTH_CROC1"/>
    <property type="match status" value="1"/>
</dbReference>
<protein>
    <submittedName>
        <fullName evidence="2">Putative transcriptional regulator</fullName>
    </submittedName>
</protein>
<evidence type="ECO:0000313" key="3">
    <source>
        <dbReference type="Proteomes" id="UP000011676"/>
    </source>
</evidence>
<dbReference type="Proteomes" id="UP000011676">
    <property type="component" value="Unassembled WGS sequence"/>
</dbReference>
<dbReference type="RefSeq" id="WP_002296537.1">
    <property type="nucleotide sequence ID" value="NZ_AHSR01000056.1"/>
</dbReference>
<dbReference type="AlphaFoldDB" id="A0A829BEY0"/>
<dbReference type="NCBIfam" id="TIGR01716">
    <property type="entry name" value="RGG_Cterm"/>
    <property type="match status" value="1"/>
</dbReference>
<dbReference type="PANTHER" id="PTHR37038">
    <property type="entry name" value="TRANSCRIPTIONAL REGULATOR-RELATED"/>
    <property type="match status" value="1"/>
</dbReference>
<dbReference type="InterPro" id="IPR001387">
    <property type="entry name" value="Cro/C1-type_HTH"/>
</dbReference>
<sequence>MTEYGKIFKKFRESRGLKMKEVADSNLSTSHLSRFENGESELIISKLMTALYEINMPIEEFMYAANDFHQDELNELLKDVRECVNNKDVERLKAVLIKQQENLKEGRIFHHLNVILVKIRLQDLSGETYYSKADLDYLTNYLFKVEYWGFYELLLFTNTIDVFKHETFMVLSREMMRRSDFYKEIPRNRRLISRMALNSFITCIERDKLIDALYFEKQLSICHFDETEIYERLVFHYAQNLFAYKKYKTTLAIIEMKKSVAAMKLAGSLHIAETYENHLQKILEG</sequence>